<dbReference type="PATRIC" id="fig|1612624.7.peg.1027"/>
<keyword evidence="2" id="KW-1185">Reference proteome</keyword>
<dbReference type="AlphaFoldDB" id="A0A1C7P6Z2"/>
<dbReference type="RefSeq" id="WP_068952178.1">
    <property type="nucleotide sequence ID" value="NZ_LGLV01000004.1"/>
</dbReference>
<dbReference type="Proteomes" id="UP000093111">
    <property type="component" value="Unassembled WGS sequence"/>
</dbReference>
<comment type="caution">
    <text evidence="1">The sequence shown here is derived from an EMBL/GenBank/DDBJ whole genome shotgun (WGS) entry which is preliminary data.</text>
</comment>
<protein>
    <submittedName>
        <fullName evidence="1">Uncharacterized protein</fullName>
    </submittedName>
</protein>
<reference evidence="1 2" key="1">
    <citation type="journal article" date="2016" name="Syst. Appl. Microbiol.">
        <title>Pararhizobium polonicum sp. nov. isolated from tumors on stone fruit rootstocks.</title>
        <authorList>
            <person name="Pulawska J."/>
            <person name="Kuzmanovic N."/>
            <person name="Willems A."/>
            <person name="Pothier J.F."/>
        </authorList>
    </citation>
    <scope>NUCLEOTIDE SEQUENCE [LARGE SCALE GENOMIC DNA]</scope>
    <source>
        <strain evidence="1 2">F5.1</strain>
    </source>
</reference>
<sequence length="151" mass="16523">MAKHITLDDLNAWTFDQRQTFYRNGLARFDNAEAVRLVEMLVASGLPFRHGKEIAHGDREMKALEAIVSSPYNEKLLLEAAASGKPPLGAIEPLMVEGLGEDYRADNGATIAAGYLIARRLYALGFEKGNGQKMPDGSVAKTAATFRKKRA</sequence>
<accession>A0A1C7P6Z2</accession>
<evidence type="ECO:0000313" key="1">
    <source>
        <dbReference type="EMBL" id="OBZ97032.1"/>
    </source>
</evidence>
<gene>
    <name evidence="1" type="ORF">ADU59_04915</name>
</gene>
<evidence type="ECO:0000313" key="2">
    <source>
        <dbReference type="Proteomes" id="UP000093111"/>
    </source>
</evidence>
<name>A0A1C7P6Z2_9HYPH</name>
<dbReference type="STRING" id="1612624.ADU59_04915"/>
<organism evidence="1 2">
    <name type="scientific">Pararhizobium polonicum</name>
    <dbReference type="NCBI Taxonomy" id="1612624"/>
    <lineage>
        <taxon>Bacteria</taxon>
        <taxon>Pseudomonadati</taxon>
        <taxon>Pseudomonadota</taxon>
        <taxon>Alphaproteobacteria</taxon>
        <taxon>Hyphomicrobiales</taxon>
        <taxon>Rhizobiaceae</taxon>
        <taxon>Rhizobium/Agrobacterium group</taxon>
        <taxon>Pararhizobium</taxon>
    </lineage>
</organism>
<proteinExistence type="predicted"/>
<dbReference type="EMBL" id="LGLV01000004">
    <property type="protein sequence ID" value="OBZ97032.1"/>
    <property type="molecule type" value="Genomic_DNA"/>
</dbReference>
<dbReference type="OrthoDB" id="8114703at2"/>